<keyword evidence="2" id="KW-0813">Transport</keyword>
<evidence type="ECO:0000256" key="1">
    <source>
        <dbReference type="ARBA" id="ARBA00010394"/>
    </source>
</evidence>
<dbReference type="Gene3D" id="1.25.10.10">
    <property type="entry name" value="Leucine-rich Repeat Variant"/>
    <property type="match status" value="1"/>
</dbReference>
<protein>
    <recommendedName>
        <fullName evidence="7">Importin subunit alpha</fullName>
    </recommendedName>
</protein>
<reference evidence="6" key="1">
    <citation type="submission" date="2021-01" db="EMBL/GenBank/DDBJ databases">
        <authorList>
            <person name="Corre E."/>
            <person name="Pelletier E."/>
            <person name="Niang G."/>
            <person name="Scheremetjew M."/>
            <person name="Finn R."/>
            <person name="Kale V."/>
            <person name="Holt S."/>
            <person name="Cochrane G."/>
            <person name="Meng A."/>
            <person name="Brown T."/>
            <person name="Cohen L."/>
        </authorList>
    </citation>
    <scope>NUCLEOTIDE SEQUENCE</scope>
    <source>
        <strain evidence="6">NY070348D</strain>
    </source>
</reference>
<evidence type="ECO:0008006" key="7">
    <source>
        <dbReference type="Google" id="ProtNLM"/>
    </source>
</evidence>
<dbReference type="InterPro" id="IPR016024">
    <property type="entry name" value="ARM-type_fold"/>
</dbReference>
<evidence type="ECO:0000256" key="5">
    <source>
        <dbReference type="SAM" id="MobiDB-lite"/>
    </source>
</evidence>
<dbReference type="EMBL" id="HBHK01006102">
    <property type="protein sequence ID" value="CAD9671688.1"/>
    <property type="molecule type" value="Transcribed_RNA"/>
</dbReference>
<dbReference type="SMART" id="SM00185">
    <property type="entry name" value="ARM"/>
    <property type="match status" value="8"/>
</dbReference>
<dbReference type="AlphaFoldDB" id="A0A7S2RI13"/>
<dbReference type="GO" id="GO:0015031">
    <property type="term" value="P:protein transport"/>
    <property type="evidence" value="ECO:0007669"/>
    <property type="project" value="UniProtKB-KW"/>
</dbReference>
<accession>A0A7S2RI13</accession>
<evidence type="ECO:0000256" key="4">
    <source>
        <dbReference type="PROSITE-ProRule" id="PRU00259"/>
    </source>
</evidence>
<feature type="region of interest" description="Disordered" evidence="5">
    <location>
        <begin position="1"/>
        <end position="48"/>
    </location>
</feature>
<keyword evidence="3" id="KW-0653">Protein transport</keyword>
<evidence type="ECO:0000313" key="6">
    <source>
        <dbReference type="EMBL" id="CAD9671688.1"/>
    </source>
</evidence>
<evidence type="ECO:0000256" key="2">
    <source>
        <dbReference type="ARBA" id="ARBA00022448"/>
    </source>
</evidence>
<organism evidence="6">
    <name type="scientific">Mucochytrium quahogii</name>
    <dbReference type="NCBI Taxonomy" id="96639"/>
    <lineage>
        <taxon>Eukaryota</taxon>
        <taxon>Sar</taxon>
        <taxon>Stramenopiles</taxon>
        <taxon>Bigyra</taxon>
        <taxon>Labyrinthulomycetes</taxon>
        <taxon>Thraustochytrida</taxon>
        <taxon>Thraustochytriidae</taxon>
        <taxon>Mucochytrium</taxon>
    </lineage>
</organism>
<evidence type="ECO:0000256" key="3">
    <source>
        <dbReference type="ARBA" id="ARBA00022927"/>
    </source>
</evidence>
<comment type="similarity">
    <text evidence="1">Belongs to the importin alpha family.</text>
</comment>
<proteinExistence type="inferred from homology"/>
<dbReference type="SUPFAM" id="SSF48371">
    <property type="entry name" value="ARM repeat"/>
    <property type="match status" value="1"/>
</dbReference>
<feature type="region of interest" description="Disordered" evidence="5">
    <location>
        <begin position="541"/>
        <end position="671"/>
    </location>
</feature>
<sequence>MDGEMDQQGASVITNRAVDVKERSGGKTASTSKLERDDESVKRRNNAPMVVVDSSPTDLKKNKNFESLRAAIGNLEQMLQSDNSDIQLEATKKFRQLLSCERDTFIQDVLDQNIVPQLLRFLKKNTHAALQVEALWALTNIAAGTTEHTNLLIKNNAVPDLVALLDSTHQEVLEQALWVLGNIAGDGTSARDHVLHNWALEPLLACMRGNRRTSLLRIATWTLSNLCDGQPRPTLDVDSVLDTIKIVLDTEDTEVLSHACWALSHLCDGPSPHIQAVVNADVGPRLVELLHNKSWRVVKPALRTVGNIVCAEDEHDHTQQIIECGAVPCLRKLIGHSNREIQKEACWTLSNIAAGTSDQIQCVLNSGSIPPLVELASREADTDPDVKIEACWVLLNATSCGSDSQIETLVSAGCVSVLCNLLQDNSMIMMALEGLEKILQVGEDISARSVSGTNPHASLLDTAKIEALQNHRSTAIAKRAARMWKRYFVICAICNTAYSRHSPDTKFCYECKCNVCTNCDCSVFHLSYQNKLWKELAEGEAKVEKSKQQSKKTKRQKKRAKDKKRKELLKAKSNGVSKLSNASKDQSPSKDTAATKTTVPADEPANDPVTPPEPPATKEGEGNVAKSKNGSDTEEEGLEDDERQNSLSSSNKKSEQKQLPIEEIQELESPKTCNEEYVDFLSNNGSILDLWKMINENENTKTEDLPQPIQKA</sequence>
<dbReference type="PANTHER" id="PTHR23316">
    <property type="entry name" value="IMPORTIN ALPHA"/>
    <property type="match status" value="1"/>
</dbReference>
<feature type="repeat" description="ARM" evidence="4">
    <location>
        <begin position="325"/>
        <end position="367"/>
    </location>
</feature>
<name>A0A7S2RI13_9STRA</name>
<dbReference type="PROSITE" id="PS50176">
    <property type="entry name" value="ARM_REPEAT"/>
    <property type="match status" value="2"/>
</dbReference>
<dbReference type="InterPro" id="IPR000225">
    <property type="entry name" value="Armadillo"/>
</dbReference>
<feature type="compositionally biased region" description="Basic residues" evidence="5">
    <location>
        <begin position="548"/>
        <end position="567"/>
    </location>
</feature>
<dbReference type="InterPro" id="IPR011989">
    <property type="entry name" value="ARM-like"/>
</dbReference>
<dbReference type="Pfam" id="PF00514">
    <property type="entry name" value="Arm"/>
    <property type="match status" value="5"/>
</dbReference>
<feature type="compositionally biased region" description="Polar residues" evidence="5">
    <location>
        <begin position="574"/>
        <end position="598"/>
    </location>
</feature>
<feature type="compositionally biased region" description="Acidic residues" evidence="5">
    <location>
        <begin position="632"/>
        <end position="642"/>
    </location>
</feature>
<gene>
    <name evidence="6" type="ORF">QSP1433_LOCUS3656</name>
</gene>
<feature type="compositionally biased region" description="Basic and acidic residues" evidence="5">
    <location>
        <begin position="33"/>
        <end position="42"/>
    </location>
</feature>
<feature type="repeat" description="ARM" evidence="4">
    <location>
        <begin position="156"/>
        <end position="184"/>
    </location>
</feature>